<proteinExistence type="predicted"/>
<organism evidence="2 3">
    <name type="scientific">Aegilops tauschii subsp. strangulata</name>
    <name type="common">Goatgrass</name>
    <dbReference type="NCBI Taxonomy" id="200361"/>
    <lineage>
        <taxon>Eukaryota</taxon>
        <taxon>Viridiplantae</taxon>
        <taxon>Streptophyta</taxon>
        <taxon>Embryophyta</taxon>
        <taxon>Tracheophyta</taxon>
        <taxon>Spermatophyta</taxon>
        <taxon>Magnoliopsida</taxon>
        <taxon>Liliopsida</taxon>
        <taxon>Poales</taxon>
        <taxon>Poaceae</taxon>
        <taxon>BOP clade</taxon>
        <taxon>Pooideae</taxon>
        <taxon>Triticodae</taxon>
        <taxon>Triticeae</taxon>
        <taxon>Triticinae</taxon>
        <taxon>Aegilops</taxon>
    </lineage>
</organism>
<reference evidence="2" key="3">
    <citation type="submission" date="2019-03" db="UniProtKB">
        <authorList>
            <consortium name="EnsemblPlants"/>
        </authorList>
    </citation>
    <scope>IDENTIFICATION</scope>
</reference>
<dbReference type="Proteomes" id="UP000015105">
    <property type="component" value="Unassembled WGS sequence"/>
</dbReference>
<evidence type="ECO:0000313" key="3">
    <source>
        <dbReference type="Proteomes" id="UP000015105"/>
    </source>
</evidence>
<keyword evidence="3" id="KW-1185">Reference proteome</keyword>
<reference evidence="3" key="1">
    <citation type="journal article" date="2014" name="Science">
        <title>Ancient hybridizations among the ancestral genomes of bread wheat.</title>
        <authorList>
            <consortium name="International Wheat Genome Sequencing Consortium,"/>
            <person name="Marcussen T."/>
            <person name="Sandve S.R."/>
            <person name="Heier L."/>
            <person name="Spannagl M."/>
            <person name="Pfeifer M."/>
            <person name="Jakobsen K.S."/>
            <person name="Wulff B.B."/>
            <person name="Steuernagel B."/>
            <person name="Mayer K.F."/>
            <person name="Olsen O.A."/>
        </authorList>
    </citation>
    <scope>NUCLEOTIDE SEQUENCE [LARGE SCALE GENOMIC DNA]</scope>
    <source>
        <strain evidence="3">cv. AL8/78</strain>
    </source>
</reference>
<keyword evidence="1" id="KW-1133">Transmembrane helix</keyword>
<dbReference type="STRING" id="200361.A0A452XDA2"/>
<evidence type="ECO:0000256" key="1">
    <source>
        <dbReference type="SAM" id="Phobius"/>
    </source>
</evidence>
<protein>
    <submittedName>
        <fullName evidence="2">Uncharacterized protein</fullName>
    </submittedName>
</protein>
<dbReference type="Gramene" id="AET0Gv20045900.1">
    <property type="protein sequence ID" value="AET0Gv20045900.1"/>
    <property type="gene ID" value="AET0Gv20045900"/>
</dbReference>
<accession>A0A452XDA2</accession>
<dbReference type="AlphaFoldDB" id="A0A452XDA2"/>
<dbReference type="EnsemblPlants" id="AET0Gv20045900.1">
    <property type="protein sequence ID" value="AET0Gv20045900.1"/>
    <property type="gene ID" value="AET0Gv20045900"/>
</dbReference>
<reference evidence="3" key="2">
    <citation type="journal article" date="2017" name="Nat. Plants">
        <title>The Aegilops tauschii genome reveals multiple impacts of transposons.</title>
        <authorList>
            <person name="Zhao G."/>
            <person name="Zou C."/>
            <person name="Li K."/>
            <person name="Wang K."/>
            <person name="Li T."/>
            <person name="Gao L."/>
            <person name="Zhang X."/>
            <person name="Wang H."/>
            <person name="Yang Z."/>
            <person name="Liu X."/>
            <person name="Jiang W."/>
            <person name="Mao L."/>
            <person name="Kong X."/>
            <person name="Jiao Y."/>
            <person name="Jia J."/>
        </authorList>
    </citation>
    <scope>NUCLEOTIDE SEQUENCE [LARGE SCALE GENOMIC DNA]</scope>
    <source>
        <strain evidence="3">cv. AL8/78</strain>
    </source>
</reference>
<sequence length="119" mass="14312">MQIGKSTFVYFRAIFLLHLICSLFQIHIPLQCIDEFILFTLDQDTRTVYILDPTPINPMYRYNPLAKYVKKIIWISEHLPKAMSEACPGSRWNEDILLWHHRILDDIPVYNRYFSEDEY</sequence>
<evidence type="ECO:0000313" key="2">
    <source>
        <dbReference type="EnsemblPlants" id="AET0Gv20045900.1"/>
    </source>
</evidence>
<keyword evidence="1" id="KW-0472">Membrane</keyword>
<feature type="transmembrane region" description="Helical" evidence="1">
    <location>
        <begin position="9"/>
        <end position="28"/>
    </location>
</feature>
<keyword evidence="1" id="KW-0812">Transmembrane</keyword>
<name>A0A452XDA2_AEGTS</name>